<evidence type="ECO:0000313" key="11">
    <source>
        <dbReference type="Proteomes" id="UP001228905"/>
    </source>
</evidence>
<dbReference type="PANTHER" id="PTHR23504">
    <property type="entry name" value="MAJOR FACILITATOR SUPERFAMILY DOMAIN-CONTAINING PROTEIN 10"/>
    <property type="match status" value="1"/>
</dbReference>
<feature type="transmembrane region" description="Helical" evidence="8">
    <location>
        <begin position="88"/>
        <end position="107"/>
    </location>
</feature>
<dbReference type="InterPro" id="IPR011701">
    <property type="entry name" value="MFS"/>
</dbReference>
<feature type="transmembrane region" description="Helical" evidence="8">
    <location>
        <begin position="145"/>
        <end position="168"/>
    </location>
</feature>
<dbReference type="Proteomes" id="UP001228905">
    <property type="component" value="Unassembled WGS sequence"/>
</dbReference>
<name>A0ABU0IL80_9CAUL</name>
<feature type="transmembrane region" description="Helical" evidence="8">
    <location>
        <begin position="174"/>
        <end position="194"/>
    </location>
</feature>
<feature type="transmembrane region" description="Helical" evidence="8">
    <location>
        <begin position="263"/>
        <end position="286"/>
    </location>
</feature>
<dbReference type="InterPro" id="IPR005829">
    <property type="entry name" value="Sugar_transporter_CS"/>
</dbReference>
<evidence type="ECO:0000256" key="3">
    <source>
        <dbReference type="ARBA" id="ARBA00007520"/>
    </source>
</evidence>
<feature type="transmembrane region" description="Helical" evidence="8">
    <location>
        <begin position="388"/>
        <end position="409"/>
    </location>
</feature>
<dbReference type="EMBL" id="JAUSVS010000001">
    <property type="protein sequence ID" value="MDQ0462777.1"/>
    <property type="molecule type" value="Genomic_DNA"/>
</dbReference>
<dbReference type="InterPro" id="IPR001958">
    <property type="entry name" value="Tet-R_TetA/multi-R_MdtG-like"/>
</dbReference>
<feature type="transmembrane region" description="Helical" evidence="8">
    <location>
        <begin position="293"/>
        <end position="310"/>
    </location>
</feature>
<dbReference type="PROSITE" id="PS50850">
    <property type="entry name" value="MFS"/>
    <property type="match status" value="1"/>
</dbReference>
<comment type="caution">
    <text evidence="10">The sequence shown here is derived from an EMBL/GenBank/DDBJ whole genome shotgun (WGS) entry which is preliminary data.</text>
</comment>
<feature type="domain" description="Major facilitator superfamily (MFS) profile" evidence="9">
    <location>
        <begin position="17"/>
        <end position="413"/>
    </location>
</feature>
<dbReference type="PRINTS" id="PR01035">
    <property type="entry name" value="TCRTETA"/>
</dbReference>
<dbReference type="PANTHER" id="PTHR23504:SF15">
    <property type="entry name" value="MAJOR FACILITATOR SUPERFAMILY (MFS) PROFILE DOMAIN-CONTAINING PROTEIN"/>
    <property type="match status" value="1"/>
</dbReference>
<dbReference type="Gene3D" id="1.20.1250.20">
    <property type="entry name" value="MFS general substrate transporter like domains"/>
    <property type="match status" value="1"/>
</dbReference>
<dbReference type="InterPro" id="IPR036259">
    <property type="entry name" value="MFS_trans_sf"/>
</dbReference>
<evidence type="ECO:0000256" key="4">
    <source>
        <dbReference type="ARBA" id="ARBA00022448"/>
    </source>
</evidence>
<evidence type="ECO:0000256" key="5">
    <source>
        <dbReference type="ARBA" id="ARBA00022692"/>
    </source>
</evidence>
<feature type="transmembrane region" description="Helical" evidence="8">
    <location>
        <begin position="227"/>
        <end position="251"/>
    </location>
</feature>
<comment type="similarity">
    <text evidence="3">Belongs to the major facilitator superfamily. TCR/Tet family.</text>
</comment>
<dbReference type="InterPro" id="IPR020846">
    <property type="entry name" value="MFS_dom"/>
</dbReference>
<organism evidence="10 11">
    <name type="scientific">Caulobacter ginsengisoli</name>
    <dbReference type="NCBI Taxonomy" id="400775"/>
    <lineage>
        <taxon>Bacteria</taxon>
        <taxon>Pseudomonadati</taxon>
        <taxon>Pseudomonadota</taxon>
        <taxon>Alphaproteobacteria</taxon>
        <taxon>Caulobacterales</taxon>
        <taxon>Caulobacteraceae</taxon>
        <taxon>Caulobacter</taxon>
    </lineage>
</organism>
<sequence>MSDEHHTELAAGKRAPALRFIFITATLDVIALGLMIPVLPNLVKALAQGSTADAAFWVGIFSSTWGLMQFVVSPIMGMMSDRFGRRPVILTSIFGLGIDFLFMALAPTLAWLYVGRIINGATAASFSTANAYVADITAPENRAKAFGMIGASFGIGFTVGPVIGGWLGDIDLRLPFFVCAAVALTNWLYGYFVLPESLPPERRVKRFDWKKANPVGSLKLLRSHPDLLGLASIGFLFQLAHNVLPSIFVLYMGERYHWNLKQVGLSLLGTGIAGIIVQTLLIGPAVKRIGERGALLVGLTFGVLGFAIYALAPTGLIYLCGIPVFALMSFTGPGMQGLMSRRVGPSEQGQLQGANASIQGITAIVGPQLFTLTYAWNLKNPGVLHLPGFPILIAAGLLALGFVIALGVAKPPKVSGEPASVQA</sequence>
<feature type="transmembrane region" description="Helical" evidence="8">
    <location>
        <begin position="316"/>
        <end position="335"/>
    </location>
</feature>
<dbReference type="SUPFAM" id="SSF103473">
    <property type="entry name" value="MFS general substrate transporter"/>
    <property type="match status" value="1"/>
</dbReference>
<keyword evidence="11" id="KW-1185">Reference proteome</keyword>
<reference evidence="10 11" key="1">
    <citation type="submission" date="2023-07" db="EMBL/GenBank/DDBJ databases">
        <title>Genomic Encyclopedia of Type Strains, Phase IV (KMG-IV): sequencing the most valuable type-strain genomes for metagenomic binning, comparative biology and taxonomic classification.</title>
        <authorList>
            <person name="Goeker M."/>
        </authorList>
    </citation>
    <scope>NUCLEOTIDE SEQUENCE [LARGE SCALE GENOMIC DNA]</scope>
    <source>
        <strain evidence="10 11">DSM 18695</strain>
    </source>
</reference>
<keyword evidence="5 8" id="KW-0812">Transmembrane</keyword>
<dbReference type="RefSeq" id="WP_307345602.1">
    <property type="nucleotide sequence ID" value="NZ_JAUSVS010000001.1"/>
</dbReference>
<proteinExistence type="inferred from homology"/>
<keyword evidence="7 8" id="KW-0472">Membrane</keyword>
<dbReference type="PROSITE" id="PS00216">
    <property type="entry name" value="SUGAR_TRANSPORT_1"/>
    <property type="match status" value="1"/>
</dbReference>
<comment type="subcellular location">
    <subcellularLocation>
        <location evidence="2">Membrane</location>
        <topology evidence="2">Multi-pass membrane protein</topology>
    </subcellularLocation>
</comment>
<feature type="transmembrane region" description="Helical" evidence="8">
    <location>
        <begin position="356"/>
        <end position="376"/>
    </location>
</feature>
<evidence type="ECO:0000256" key="6">
    <source>
        <dbReference type="ARBA" id="ARBA00022989"/>
    </source>
</evidence>
<accession>A0ABU0IL80</accession>
<evidence type="ECO:0000256" key="7">
    <source>
        <dbReference type="ARBA" id="ARBA00023136"/>
    </source>
</evidence>
<evidence type="ECO:0000256" key="8">
    <source>
        <dbReference type="SAM" id="Phobius"/>
    </source>
</evidence>
<evidence type="ECO:0000256" key="1">
    <source>
        <dbReference type="ARBA" id="ARBA00003279"/>
    </source>
</evidence>
<dbReference type="CDD" id="cd17388">
    <property type="entry name" value="MFS_TetA"/>
    <property type="match status" value="1"/>
</dbReference>
<keyword evidence="6 8" id="KW-1133">Transmembrane helix</keyword>
<protein>
    <submittedName>
        <fullName evidence="10">DHA1 family tetracycline resistance protein-like MFS transporter</fullName>
    </submittedName>
</protein>
<comment type="function">
    <text evidence="1">Resistance to tetracycline by an active tetracycline efflux. This is an energy-dependent process that decreases the accumulation of the antibiotic in whole cells. This protein functions as a metal-tetracycline/H(+) antiporter.</text>
</comment>
<dbReference type="Pfam" id="PF07690">
    <property type="entry name" value="MFS_1"/>
    <property type="match status" value="1"/>
</dbReference>
<feature type="transmembrane region" description="Helical" evidence="8">
    <location>
        <begin position="20"/>
        <end position="42"/>
    </location>
</feature>
<evidence type="ECO:0000259" key="9">
    <source>
        <dbReference type="PROSITE" id="PS50850"/>
    </source>
</evidence>
<keyword evidence="4" id="KW-0813">Transport</keyword>
<gene>
    <name evidence="10" type="ORF">QO010_000525</name>
</gene>
<evidence type="ECO:0000313" key="10">
    <source>
        <dbReference type="EMBL" id="MDQ0462777.1"/>
    </source>
</evidence>
<feature type="transmembrane region" description="Helical" evidence="8">
    <location>
        <begin position="54"/>
        <end position="76"/>
    </location>
</feature>
<evidence type="ECO:0000256" key="2">
    <source>
        <dbReference type="ARBA" id="ARBA00004141"/>
    </source>
</evidence>